<sequence>MDVLAVATVVVIGLLVGVEFAVAVFVNPIFDRLPGTAGLTARTDGARVLGRLMPFWYVGALALAVVWGVLVWGSGAVAAIGVGAALLVVTVVMSVVFLVPINDRVRTWSEGDAPADWRDQVSRWDRLHHGRTALLVAAFAAVATGLLLS</sequence>
<dbReference type="Pfam" id="PF08592">
    <property type="entry name" value="Anthrone_oxy"/>
    <property type="match status" value="1"/>
</dbReference>
<organism evidence="2 3">
    <name type="scientific">Actinomycetospora termitidis</name>
    <dbReference type="NCBI Taxonomy" id="3053470"/>
    <lineage>
        <taxon>Bacteria</taxon>
        <taxon>Bacillati</taxon>
        <taxon>Actinomycetota</taxon>
        <taxon>Actinomycetes</taxon>
        <taxon>Pseudonocardiales</taxon>
        <taxon>Pseudonocardiaceae</taxon>
        <taxon>Actinomycetospora</taxon>
    </lineage>
</organism>
<feature type="transmembrane region" description="Helical" evidence="1">
    <location>
        <begin position="76"/>
        <end position="99"/>
    </location>
</feature>
<comment type="caution">
    <text evidence="2">The sequence shown here is derived from an EMBL/GenBank/DDBJ whole genome shotgun (WGS) entry which is preliminary data.</text>
</comment>
<feature type="transmembrane region" description="Helical" evidence="1">
    <location>
        <begin position="132"/>
        <end position="148"/>
    </location>
</feature>
<gene>
    <name evidence="2" type="ORF">QRT03_10210</name>
</gene>
<protein>
    <submittedName>
        <fullName evidence="2">DUF1772 domain-containing protein</fullName>
    </submittedName>
</protein>
<proteinExistence type="predicted"/>
<feature type="transmembrane region" description="Helical" evidence="1">
    <location>
        <begin position="48"/>
        <end position="70"/>
    </location>
</feature>
<evidence type="ECO:0000313" key="3">
    <source>
        <dbReference type="Proteomes" id="UP001231924"/>
    </source>
</evidence>
<keyword evidence="1" id="KW-0472">Membrane</keyword>
<keyword evidence="3" id="KW-1185">Reference proteome</keyword>
<keyword evidence="1" id="KW-0812">Transmembrane</keyword>
<accession>A0ABT7M6P7</accession>
<evidence type="ECO:0000313" key="2">
    <source>
        <dbReference type="EMBL" id="MDL5156331.1"/>
    </source>
</evidence>
<keyword evidence="1" id="KW-1133">Transmembrane helix</keyword>
<dbReference type="Proteomes" id="UP001231924">
    <property type="component" value="Unassembled WGS sequence"/>
</dbReference>
<dbReference type="RefSeq" id="WP_286052599.1">
    <property type="nucleotide sequence ID" value="NZ_JASVWF010000002.1"/>
</dbReference>
<feature type="transmembrane region" description="Helical" evidence="1">
    <location>
        <begin position="6"/>
        <end position="27"/>
    </location>
</feature>
<evidence type="ECO:0000256" key="1">
    <source>
        <dbReference type="SAM" id="Phobius"/>
    </source>
</evidence>
<dbReference type="EMBL" id="JASVWF010000002">
    <property type="protein sequence ID" value="MDL5156331.1"/>
    <property type="molecule type" value="Genomic_DNA"/>
</dbReference>
<dbReference type="InterPro" id="IPR013901">
    <property type="entry name" value="Anthrone_oxy"/>
</dbReference>
<name>A0ABT7M6P7_9PSEU</name>
<reference evidence="2 3" key="1">
    <citation type="submission" date="2023-06" db="EMBL/GenBank/DDBJ databases">
        <title>Actinomycetospora Odt1-22.</title>
        <authorList>
            <person name="Supong K."/>
        </authorList>
    </citation>
    <scope>NUCLEOTIDE SEQUENCE [LARGE SCALE GENOMIC DNA]</scope>
    <source>
        <strain evidence="2 3">Odt1-22</strain>
    </source>
</reference>